<feature type="coiled-coil region" evidence="8">
    <location>
        <begin position="184"/>
        <end position="211"/>
    </location>
</feature>
<dbReference type="InterPro" id="IPR003423">
    <property type="entry name" value="OMP_efflux"/>
</dbReference>
<comment type="subcellular location">
    <subcellularLocation>
        <location evidence="1">Cell outer membrane</location>
    </subcellularLocation>
</comment>
<protein>
    <submittedName>
        <fullName evidence="10">TolC family outer membrane protein</fullName>
    </submittedName>
</protein>
<keyword evidence="9" id="KW-0732">Signal</keyword>
<dbReference type="SUPFAM" id="SSF56954">
    <property type="entry name" value="Outer membrane efflux proteins (OEP)"/>
    <property type="match status" value="1"/>
</dbReference>
<dbReference type="NCBIfam" id="TIGR01844">
    <property type="entry name" value="type_I_sec_TolC"/>
    <property type="match status" value="1"/>
</dbReference>
<dbReference type="InterPro" id="IPR051906">
    <property type="entry name" value="TolC-like"/>
</dbReference>
<dbReference type="GO" id="GO:1990281">
    <property type="term" value="C:efflux pump complex"/>
    <property type="evidence" value="ECO:0007669"/>
    <property type="project" value="TreeGrafter"/>
</dbReference>
<evidence type="ECO:0000313" key="10">
    <source>
        <dbReference type="EMBL" id="MQT11630.1"/>
    </source>
</evidence>
<dbReference type="PANTHER" id="PTHR30026:SF22">
    <property type="entry name" value="OUTER MEMBRANE EFFLUX PROTEIN"/>
    <property type="match status" value="1"/>
</dbReference>
<comment type="similarity">
    <text evidence="2">Belongs to the outer membrane factor (OMF) (TC 1.B.17) family.</text>
</comment>
<gene>
    <name evidence="10" type="ORF">F0357_02865</name>
</gene>
<keyword evidence="4" id="KW-1134">Transmembrane beta strand</keyword>
<evidence type="ECO:0000256" key="4">
    <source>
        <dbReference type="ARBA" id="ARBA00022452"/>
    </source>
</evidence>
<dbReference type="Gene3D" id="1.20.1600.10">
    <property type="entry name" value="Outer membrane efflux proteins (OEP)"/>
    <property type="match status" value="1"/>
</dbReference>
<name>A0A6A7XY57_9HYPH</name>
<keyword evidence="7" id="KW-0998">Cell outer membrane</keyword>
<dbReference type="InterPro" id="IPR010130">
    <property type="entry name" value="T1SS_OMP_TolC"/>
</dbReference>
<evidence type="ECO:0000256" key="8">
    <source>
        <dbReference type="SAM" id="Coils"/>
    </source>
</evidence>
<dbReference type="Proteomes" id="UP000332515">
    <property type="component" value="Unassembled WGS sequence"/>
</dbReference>
<keyword evidence="6" id="KW-0472">Membrane</keyword>
<comment type="caution">
    <text evidence="10">The sequence shown here is derived from an EMBL/GenBank/DDBJ whole genome shotgun (WGS) entry which is preliminary data.</text>
</comment>
<feature type="chain" id="PRO_5025556434" evidence="9">
    <location>
        <begin position="21"/>
        <end position="463"/>
    </location>
</feature>
<evidence type="ECO:0000256" key="6">
    <source>
        <dbReference type="ARBA" id="ARBA00023136"/>
    </source>
</evidence>
<sequence>MIRWLFAASALVVVAHPASAQTLTEALVSTYNTNPQLNSARAQTRATDEGVPQAMANYRPSVSGTVQVQGQASYSAGFYGSSQGSQAQGYAVPLTMGLQLTQPLFRGYQTTNGVRQAESNVLAQREQLRDTEQTVLQNAVSAFMNVIQQQALVQLQKSNLDFLTQQVKVNEERFKVGEGTTTDVAQAQASAAQAQANVNAAQANLMSAQATFRQVTGLDAKNLKQQPLGAKLRPRSLDVALTAAQEKHPAIQAAAYNADVAAFNVKVIEGGTLPTVNLQAGVQQGYNWAYGNQDSSGQRSQTSATAGVTMNMPFYTGGLVSSQVRQAKEQLGYAQIQIDLYRDQVRQNVVAAWGNLQASEASIRAAKSSVSANQLALNGVVDEQKVGQATTLDVLQQQSDLVQAQTTLVQATFQQAIALYQLVAATGRLDAVSLALPVRVYDPVSHYKQVRDKWYGLTTPDGR</sequence>
<feature type="signal peptide" evidence="9">
    <location>
        <begin position="1"/>
        <end position="20"/>
    </location>
</feature>
<keyword evidence="8" id="KW-0175">Coiled coil</keyword>
<accession>A0A6A7XY57</accession>
<evidence type="ECO:0000256" key="7">
    <source>
        <dbReference type="ARBA" id="ARBA00023237"/>
    </source>
</evidence>
<dbReference type="PANTHER" id="PTHR30026">
    <property type="entry name" value="OUTER MEMBRANE PROTEIN TOLC"/>
    <property type="match status" value="1"/>
</dbReference>
<evidence type="ECO:0000256" key="1">
    <source>
        <dbReference type="ARBA" id="ARBA00004442"/>
    </source>
</evidence>
<dbReference type="GO" id="GO:0009279">
    <property type="term" value="C:cell outer membrane"/>
    <property type="evidence" value="ECO:0007669"/>
    <property type="project" value="UniProtKB-SubCell"/>
</dbReference>
<keyword evidence="11" id="KW-1185">Reference proteome</keyword>
<evidence type="ECO:0000256" key="2">
    <source>
        <dbReference type="ARBA" id="ARBA00007613"/>
    </source>
</evidence>
<evidence type="ECO:0000256" key="9">
    <source>
        <dbReference type="SAM" id="SignalP"/>
    </source>
</evidence>
<keyword evidence="3" id="KW-0813">Transport</keyword>
<dbReference type="RefSeq" id="WP_153478536.1">
    <property type="nucleotide sequence ID" value="NZ_VWNA01000001.1"/>
</dbReference>
<reference evidence="10 11" key="1">
    <citation type="submission" date="2019-09" db="EMBL/GenBank/DDBJ databases">
        <title>Segnochrobactrum spirostomi gen. nov., sp. nov., isolated from the ciliate Spirostomum cf. yagiui and description of a novel family, Segnochrobactraceae fam. nov. within the order Rhizobiales of the class Alphaproteobacteria.</title>
        <authorList>
            <person name="Akter S."/>
            <person name="Shazib S.U.A."/>
            <person name="Shin M.K."/>
        </authorList>
    </citation>
    <scope>NUCLEOTIDE SEQUENCE [LARGE SCALE GENOMIC DNA]</scope>
    <source>
        <strain evidence="10 11">Sp-1</strain>
    </source>
</reference>
<keyword evidence="5" id="KW-0812">Transmembrane</keyword>
<dbReference type="AlphaFoldDB" id="A0A6A7XY57"/>
<evidence type="ECO:0000313" key="11">
    <source>
        <dbReference type="Proteomes" id="UP000332515"/>
    </source>
</evidence>
<evidence type="ECO:0000256" key="3">
    <source>
        <dbReference type="ARBA" id="ARBA00022448"/>
    </source>
</evidence>
<dbReference type="GO" id="GO:0015288">
    <property type="term" value="F:porin activity"/>
    <property type="evidence" value="ECO:0007669"/>
    <property type="project" value="TreeGrafter"/>
</dbReference>
<dbReference type="EMBL" id="VWNA01000001">
    <property type="protein sequence ID" value="MQT11630.1"/>
    <property type="molecule type" value="Genomic_DNA"/>
</dbReference>
<evidence type="ECO:0000256" key="5">
    <source>
        <dbReference type="ARBA" id="ARBA00022692"/>
    </source>
</evidence>
<proteinExistence type="inferred from homology"/>
<dbReference type="Pfam" id="PF02321">
    <property type="entry name" value="OEP"/>
    <property type="match status" value="2"/>
</dbReference>
<dbReference type="GO" id="GO:0015562">
    <property type="term" value="F:efflux transmembrane transporter activity"/>
    <property type="evidence" value="ECO:0007669"/>
    <property type="project" value="InterPro"/>
</dbReference>
<organism evidence="10 11">
    <name type="scientific">Segnochrobactrum spirostomi</name>
    <dbReference type="NCBI Taxonomy" id="2608987"/>
    <lineage>
        <taxon>Bacteria</taxon>
        <taxon>Pseudomonadati</taxon>
        <taxon>Pseudomonadota</taxon>
        <taxon>Alphaproteobacteria</taxon>
        <taxon>Hyphomicrobiales</taxon>
        <taxon>Segnochrobactraceae</taxon>
        <taxon>Segnochrobactrum</taxon>
    </lineage>
</organism>